<dbReference type="GeneID" id="36575695"/>
<dbReference type="Proteomes" id="UP000241818">
    <property type="component" value="Unassembled WGS sequence"/>
</dbReference>
<evidence type="ECO:0000313" key="3">
    <source>
        <dbReference type="Proteomes" id="UP000241818"/>
    </source>
</evidence>
<organism evidence="2 3">
    <name type="scientific">Amorphotheca resinae ATCC 22711</name>
    <dbReference type="NCBI Taxonomy" id="857342"/>
    <lineage>
        <taxon>Eukaryota</taxon>
        <taxon>Fungi</taxon>
        <taxon>Dikarya</taxon>
        <taxon>Ascomycota</taxon>
        <taxon>Pezizomycotina</taxon>
        <taxon>Leotiomycetes</taxon>
        <taxon>Helotiales</taxon>
        <taxon>Amorphothecaceae</taxon>
        <taxon>Amorphotheca</taxon>
    </lineage>
</organism>
<proteinExistence type="predicted"/>
<sequence>MAPKEGEDSNKSPATVKPSSDSPSTSKTSDPTSQKAAEEPTKASATPDTGEKRRFKGKSDNCPRCGAPGSLGDCKLLVTLNCDPLRRSVHIEKEKGGHSITFLDSQRSSTHVWQFRGFGDSLSCQAGWHSLDILRSCLDGRSWSVNRCISYHTSTWTVPQKLHNECCSKTDYFNLANTFIKNLQSGLDTVFNYKQPASIID</sequence>
<keyword evidence="3" id="KW-1185">Reference proteome</keyword>
<feature type="compositionally biased region" description="Low complexity" evidence="1">
    <location>
        <begin position="17"/>
        <end position="33"/>
    </location>
</feature>
<dbReference type="AlphaFoldDB" id="A0A2T3AYI3"/>
<evidence type="ECO:0000256" key="1">
    <source>
        <dbReference type="SAM" id="MobiDB-lite"/>
    </source>
</evidence>
<gene>
    <name evidence="2" type="ORF">M430DRAFT_43362</name>
</gene>
<dbReference type="InParanoid" id="A0A2T3AYI3"/>
<dbReference type="EMBL" id="KZ679013">
    <property type="protein sequence ID" value="PSS15101.1"/>
    <property type="molecule type" value="Genomic_DNA"/>
</dbReference>
<evidence type="ECO:0000313" key="2">
    <source>
        <dbReference type="EMBL" id="PSS15101.1"/>
    </source>
</evidence>
<dbReference type="RefSeq" id="XP_024719700.1">
    <property type="nucleotide sequence ID" value="XM_024867614.1"/>
</dbReference>
<feature type="compositionally biased region" description="Basic and acidic residues" evidence="1">
    <location>
        <begin position="49"/>
        <end position="60"/>
    </location>
</feature>
<feature type="compositionally biased region" description="Basic and acidic residues" evidence="1">
    <location>
        <begin position="1"/>
        <end position="10"/>
    </location>
</feature>
<feature type="region of interest" description="Disordered" evidence="1">
    <location>
        <begin position="1"/>
        <end position="60"/>
    </location>
</feature>
<accession>A0A2T3AYI3</accession>
<protein>
    <submittedName>
        <fullName evidence="2">Uncharacterized protein</fullName>
    </submittedName>
</protein>
<name>A0A2T3AYI3_AMORE</name>
<reference evidence="2 3" key="1">
    <citation type="journal article" date="2018" name="New Phytol.">
        <title>Comparative genomics and transcriptomics depict ericoid mycorrhizal fungi as versatile saprotrophs and plant mutualists.</title>
        <authorList>
            <person name="Martino E."/>
            <person name="Morin E."/>
            <person name="Grelet G.A."/>
            <person name="Kuo A."/>
            <person name="Kohler A."/>
            <person name="Daghino S."/>
            <person name="Barry K.W."/>
            <person name="Cichocki N."/>
            <person name="Clum A."/>
            <person name="Dockter R.B."/>
            <person name="Hainaut M."/>
            <person name="Kuo R.C."/>
            <person name="LaButti K."/>
            <person name="Lindahl B.D."/>
            <person name="Lindquist E.A."/>
            <person name="Lipzen A."/>
            <person name="Khouja H.R."/>
            <person name="Magnuson J."/>
            <person name="Murat C."/>
            <person name="Ohm R.A."/>
            <person name="Singer S.W."/>
            <person name="Spatafora J.W."/>
            <person name="Wang M."/>
            <person name="Veneault-Fourrey C."/>
            <person name="Henrissat B."/>
            <person name="Grigoriev I.V."/>
            <person name="Martin F.M."/>
            <person name="Perotto S."/>
        </authorList>
    </citation>
    <scope>NUCLEOTIDE SEQUENCE [LARGE SCALE GENOMIC DNA]</scope>
    <source>
        <strain evidence="2 3">ATCC 22711</strain>
    </source>
</reference>